<comment type="caution">
    <text evidence="4">The sequence shown here is derived from an EMBL/GenBank/DDBJ whole genome shotgun (WGS) entry which is preliminary data.</text>
</comment>
<keyword evidence="1" id="KW-0285">Flavoprotein</keyword>
<proteinExistence type="predicted"/>
<sequence length="247" mass="28360">MKKILLINSSNRKKNTYKLLCSIEDILKNKGYETELISLSSFKIDFCKGCEACILKGSCFIKDEANIIMQKIIKSDGLVIGTPVYLNNMSGILKTFIDRTCSWFHRSEIAKKPTLIIANTQGSGLENTLNSIKEVMIQWGAFLGGTISRNGRNFNQPIEEKELVQFIKLIESKGKCYEPSFKEIYTYNIQRALATNIFPIDKEYWIKKGWLDKEYFPGVKLNIIQKIYCEGLYKLLIKVIEPNNKNN</sequence>
<reference evidence="4 5" key="1">
    <citation type="submission" date="2020-08" db="EMBL/GenBank/DDBJ databases">
        <title>A Genomic Blueprint of the Chicken Gut Microbiome.</title>
        <authorList>
            <person name="Gilroy R."/>
            <person name="Ravi A."/>
            <person name="Getino M."/>
            <person name="Pursley I."/>
            <person name="Horton D.L."/>
            <person name="Alikhan N.-F."/>
            <person name="Baker D."/>
            <person name="Gharbi K."/>
            <person name="Hall N."/>
            <person name="Watson M."/>
            <person name="Adriaenssens E.M."/>
            <person name="Foster-Nyarko E."/>
            <person name="Jarju S."/>
            <person name="Secka A."/>
            <person name="Antonio M."/>
            <person name="Oren A."/>
            <person name="Chaudhuri R."/>
            <person name="La Ragione R.M."/>
            <person name="Hildebrand F."/>
            <person name="Pallen M.J."/>
        </authorList>
    </citation>
    <scope>NUCLEOTIDE SEQUENCE [LARGE SCALE GENOMIC DNA]</scope>
    <source>
        <strain evidence="4 5">Sa3CUN1</strain>
    </source>
</reference>
<keyword evidence="2" id="KW-0288">FMN</keyword>
<dbReference type="InterPro" id="IPR029039">
    <property type="entry name" value="Flavoprotein-like_sf"/>
</dbReference>
<accession>A0ABR8Q4R4</accession>
<dbReference type="Pfam" id="PF03358">
    <property type="entry name" value="FMN_red"/>
    <property type="match status" value="1"/>
</dbReference>
<name>A0ABR8Q4R4_9CLOT</name>
<organism evidence="4 5">
    <name type="scientific">Clostridium gallinarum</name>
    <dbReference type="NCBI Taxonomy" id="2762246"/>
    <lineage>
        <taxon>Bacteria</taxon>
        <taxon>Bacillati</taxon>
        <taxon>Bacillota</taxon>
        <taxon>Clostridia</taxon>
        <taxon>Eubacteriales</taxon>
        <taxon>Clostridiaceae</taxon>
        <taxon>Clostridium</taxon>
    </lineage>
</organism>
<dbReference type="InterPro" id="IPR005025">
    <property type="entry name" value="FMN_Rdtase-like_dom"/>
</dbReference>
<dbReference type="PANTHER" id="PTHR43278:SF4">
    <property type="entry name" value="NAD(P)H-DEPENDENT FMN-CONTAINING OXIDOREDUCTASE YWQN-RELATED"/>
    <property type="match status" value="1"/>
</dbReference>
<gene>
    <name evidence="4" type="ORF">H9660_09580</name>
</gene>
<evidence type="ECO:0000313" key="4">
    <source>
        <dbReference type="EMBL" id="MBD7915398.1"/>
    </source>
</evidence>
<dbReference type="Gene3D" id="3.40.50.360">
    <property type="match status" value="1"/>
</dbReference>
<feature type="domain" description="NADPH-dependent FMN reductase-like" evidence="3">
    <location>
        <begin position="3"/>
        <end position="141"/>
    </location>
</feature>
<dbReference type="EMBL" id="JACSQZ010000031">
    <property type="protein sequence ID" value="MBD7915398.1"/>
    <property type="molecule type" value="Genomic_DNA"/>
</dbReference>
<dbReference type="Proteomes" id="UP000640335">
    <property type="component" value="Unassembled WGS sequence"/>
</dbReference>
<protein>
    <submittedName>
        <fullName evidence="4">Flavodoxin family protein</fullName>
    </submittedName>
</protein>
<evidence type="ECO:0000256" key="1">
    <source>
        <dbReference type="ARBA" id="ARBA00022630"/>
    </source>
</evidence>
<dbReference type="InterPro" id="IPR051796">
    <property type="entry name" value="ISF_SsuE-like"/>
</dbReference>
<evidence type="ECO:0000259" key="3">
    <source>
        <dbReference type="Pfam" id="PF03358"/>
    </source>
</evidence>
<evidence type="ECO:0000256" key="2">
    <source>
        <dbReference type="ARBA" id="ARBA00022643"/>
    </source>
</evidence>
<evidence type="ECO:0000313" key="5">
    <source>
        <dbReference type="Proteomes" id="UP000640335"/>
    </source>
</evidence>
<dbReference type="SUPFAM" id="SSF52218">
    <property type="entry name" value="Flavoproteins"/>
    <property type="match status" value="1"/>
</dbReference>
<dbReference type="RefSeq" id="WP_191750160.1">
    <property type="nucleotide sequence ID" value="NZ_JACSQZ010000031.1"/>
</dbReference>
<dbReference type="PANTHER" id="PTHR43278">
    <property type="entry name" value="NAD(P)H-DEPENDENT FMN-CONTAINING OXIDOREDUCTASE YWQN-RELATED"/>
    <property type="match status" value="1"/>
</dbReference>
<keyword evidence="5" id="KW-1185">Reference proteome</keyword>